<sequence>MEAAAALRSTLLRNVLSAVEQPLDPDRTAAIASLLVGSGLLSAGPDGAQGGLWTPVTELQAKLVEQLLKHLGSKGESACRPGAAVLLGVVCCHCPACVFLAGHGEWASALLDAGKKDADAMASRAAVLHALAQLFTRVQQLLEVPGVRRDASGPAGRTLALATPLFTNPGCRAAALSAARAVLTSLPAVARNHAASLEAAAAALIAAPDVPPPQRSDAARLVALLPRASATEAAAWSTACRRLLLSLHTALDLLGALGGGGGGGEGTGMGGGAGDAGLAARAREQLGIAAGAGAEAEGLLAAAGFGGSGAAAARTDATHVIQVTLALLDGLAALLSGEAGAPVPLPAHAVLLAVMRLSKLEPAALLAPGRTAPSASAQAAVLAALPGLQRCGWGLLALLVRVGRGALMPLGALVSRVLSEQLRRVKAGGAGGLACAMPPSVRAALYDATSAVLQYGGMAAGRSLAVEVSGALVTELYGLSAVQQQAAQQAALYGTGLGGKAGGGGGRSAGMLGGHPPGKKAKGGADPLAGIDLAAAAAVAAAAAPVMTPDDAAAQVAALGLAAALLAAAGPALTSDVRGQIDALCYHVAAVTSEAALKAAAEPNGPAAARAATLAALRVAAARALAASLAAPWPSRHPFLPEGLALLRAGAAGGGAAPGGGLEFAHACSEGLAALEPLLRPRSAAAAAGAGGDARQGGGGGGSMELGRPRLWSILDPVQPQLPPPAAAPAVVAAAEPAAAAAQPAPAKASGKKGAKAEAAATPAAAAAKGNGAAAGKGAAAAVASAGKAGAAAKDGAGAAGKKGNGKGRDAAEPPAMETRGGKRQKTADAKAKAAEGAAAAPAPAPTPAAAAAAPAPAPAVAAAAAAAPAPQRAAAAAAVFGGGDESEDSEGSLPDIDSGDDSGSEDA</sequence>
<name>A0A835XTE1_9CHLO</name>
<feature type="compositionally biased region" description="Low complexity" evidence="4">
    <location>
        <begin position="835"/>
        <end position="879"/>
    </location>
</feature>
<dbReference type="EMBL" id="JAEHOE010000081">
    <property type="protein sequence ID" value="KAG2488663.1"/>
    <property type="molecule type" value="Genomic_DNA"/>
</dbReference>
<evidence type="ECO:0000256" key="3">
    <source>
        <dbReference type="ARBA" id="ARBA00023242"/>
    </source>
</evidence>
<comment type="subcellular location">
    <subcellularLocation>
        <location evidence="1">Nucleus</location>
    </subcellularLocation>
</comment>
<evidence type="ECO:0000256" key="4">
    <source>
        <dbReference type="SAM" id="MobiDB-lite"/>
    </source>
</evidence>
<dbReference type="OrthoDB" id="550959at2759"/>
<dbReference type="PANTHER" id="PTHR34105">
    <property type="entry name" value="PROLINE-, GLUTAMIC ACID- AND LEUCINE-RICH PROTEIN 1"/>
    <property type="match status" value="1"/>
</dbReference>
<evidence type="ECO:0000259" key="5">
    <source>
        <dbReference type="Pfam" id="PF08167"/>
    </source>
</evidence>
<dbReference type="InterPro" id="IPR012583">
    <property type="entry name" value="RIX1_N"/>
</dbReference>
<accession>A0A835XTE1</accession>
<feature type="domain" description="Pre-rRNA-processing protein RIX1 N-terminal" evidence="5">
    <location>
        <begin position="11"/>
        <end position="207"/>
    </location>
</feature>
<comment type="caution">
    <text evidence="6">The sequence shown here is derived from an EMBL/GenBank/DDBJ whole genome shotgun (WGS) entry which is preliminary data.</text>
</comment>
<dbReference type="PANTHER" id="PTHR34105:SF1">
    <property type="entry name" value="PROLINE-, GLUTAMIC ACID- AND LEUCINE-RICH PROTEIN 1"/>
    <property type="match status" value="1"/>
</dbReference>
<reference evidence="6" key="1">
    <citation type="journal article" date="2020" name="bioRxiv">
        <title>Comparative genomics of Chlamydomonas.</title>
        <authorList>
            <person name="Craig R.J."/>
            <person name="Hasan A.R."/>
            <person name="Ness R.W."/>
            <person name="Keightley P.D."/>
        </authorList>
    </citation>
    <scope>NUCLEOTIDE SEQUENCE</scope>
    <source>
        <strain evidence="6">CCAP 11/70</strain>
    </source>
</reference>
<proteinExistence type="inferred from homology"/>
<organism evidence="6 7">
    <name type="scientific">Edaphochlamys debaryana</name>
    <dbReference type="NCBI Taxonomy" id="47281"/>
    <lineage>
        <taxon>Eukaryota</taxon>
        <taxon>Viridiplantae</taxon>
        <taxon>Chlorophyta</taxon>
        <taxon>core chlorophytes</taxon>
        <taxon>Chlorophyceae</taxon>
        <taxon>CS clade</taxon>
        <taxon>Chlamydomonadales</taxon>
        <taxon>Chlamydomonadales incertae sedis</taxon>
        <taxon>Edaphochlamys</taxon>
    </lineage>
</organism>
<feature type="region of interest" description="Disordered" evidence="4">
    <location>
        <begin position="792"/>
        <end position="908"/>
    </location>
</feature>
<dbReference type="Pfam" id="PF08167">
    <property type="entry name" value="RIX1"/>
    <property type="match status" value="1"/>
</dbReference>
<comment type="similarity">
    <text evidence="2">Belongs to the RIX1/PELP1 family.</text>
</comment>
<feature type="compositionally biased region" description="Gly residues" evidence="4">
    <location>
        <begin position="689"/>
        <end position="704"/>
    </location>
</feature>
<dbReference type="AlphaFoldDB" id="A0A835XTE1"/>
<feature type="compositionally biased region" description="Acidic residues" evidence="4">
    <location>
        <begin position="898"/>
        <end position="908"/>
    </location>
</feature>
<dbReference type="GO" id="GO:0006364">
    <property type="term" value="P:rRNA processing"/>
    <property type="evidence" value="ECO:0007669"/>
    <property type="project" value="TreeGrafter"/>
</dbReference>
<keyword evidence="7" id="KW-1185">Reference proteome</keyword>
<evidence type="ECO:0000256" key="1">
    <source>
        <dbReference type="ARBA" id="ARBA00004123"/>
    </source>
</evidence>
<dbReference type="GO" id="GO:0005634">
    <property type="term" value="C:nucleus"/>
    <property type="evidence" value="ECO:0007669"/>
    <property type="project" value="UniProtKB-SubCell"/>
</dbReference>
<keyword evidence="3" id="KW-0539">Nucleus</keyword>
<evidence type="ECO:0000313" key="6">
    <source>
        <dbReference type="EMBL" id="KAG2488663.1"/>
    </source>
</evidence>
<dbReference type="Proteomes" id="UP000612055">
    <property type="component" value="Unassembled WGS sequence"/>
</dbReference>
<evidence type="ECO:0000313" key="7">
    <source>
        <dbReference type="Proteomes" id="UP000612055"/>
    </source>
</evidence>
<evidence type="ECO:0000256" key="2">
    <source>
        <dbReference type="ARBA" id="ARBA00010511"/>
    </source>
</evidence>
<feature type="region of interest" description="Disordered" evidence="4">
    <location>
        <begin position="686"/>
        <end position="708"/>
    </location>
</feature>
<gene>
    <name evidence="6" type="ORF">HYH03_012825</name>
</gene>
<protein>
    <recommendedName>
        <fullName evidence="5">Pre-rRNA-processing protein RIX1 N-terminal domain-containing protein</fullName>
    </recommendedName>
</protein>